<evidence type="ECO:0000256" key="2">
    <source>
        <dbReference type="ARBA" id="ARBA00023125"/>
    </source>
</evidence>
<evidence type="ECO:0000259" key="4">
    <source>
        <dbReference type="PROSITE" id="PS51118"/>
    </source>
</evidence>
<gene>
    <name evidence="5" type="ORF">D9O36_09415</name>
</gene>
<dbReference type="EMBL" id="RCNR01000014">
    <property type="protein sequence ID" value="MUH36059.1"/>
    <property type="molecule type" value="Genomic_DNA"/>
</dbReference>
<feature type="domain" description="HTH hxlR-type" evidence="4">
    <location>
        <begin position="7"/>
        <end position="105"/>
    </location>
</feature>
<evidence type="ECO:0000256" key="1">
    <source>
        <dbReference type="ARBA" id="ARBA00023015"/>
    </source>
</evidence>
<dbReference type="InterPro" id="IPR036390">
    <property type="entry name" value="WH_DNA-bd_sf"/>
</dbReference>
<dbReference type="InterPro" id="IPR036388">
    <property type="entry name" value="WH-like_DNA-bd_sf"/>
</dbReference>
<dbReference type="PANTHER" id="PTHR33204">
    <property type="entry name" value="TRANSCRIPTIONAL REGULATOR, MARR FAMILY"/>
    <property type="match status" value="1"/>
</dbReference>
<accession>A0A7X2ZTI2</accession>
<dbReference type="InterPro" id="IPR002577">
    <property type="entry name" value="HTH_HxlR"/>
</dbReference>
<dbReference type="AlphaFoldDB" id="A0A7X2ZTI2"/>
<dbReference type="RefSeq" id="WP_155599709.1">
    <property type="nucleotide sequence ID" value="NZ_RCNR01000014.1"/>
</dbReference>
<dbReference type="SUPFAM" id="SSF46785">
    <property type="entry name" value="Winged helix' DNA-binding domain"/>
    <property type="match status" value="1"/>
</dbReference>
<dbReference type="Proteomes" id="UP000540519">
    <property type="component" value="Unassembled WGS sequence"/>
</dbReference>
<evidence type="ECO:0000313" key="5">
    <source>
        <dbReference type="EMBL" id="MUH36059.1"/>
    </source>
</evidence>
<keyword evidence="3" id="KW-0804">Transcription</keyword>
<sequence>MLKDETCPVSTALSIIGGKWRLQIIFQIGNEKRRFGELKRRIPTISEKMLIQELKNLTGAGILNRKAYNEIPPKVEYSLTEEGQKILPIIDQIKAFGTELMEKSNAGKANLGTSE</sequence>
<dbReference type="Pfam" id="PF01638">
    <property type="entry name" value="HxlR"/>
    <property type="match status" value="1"/>
</dbReference>
<proteinExistence type="predicted"/>
<dbReference type="PROSITE" id="PS51118">
    <property type="entry name" value="HTH_HXLR"/>
    <property type="match status" value="1"/>
</dbReference>
<evidence type="ECO:0000256" key="3">
    <source>
        <dbReference type="ARBA" id="ARBA00023163"/>
    </source>
</evidence>
<reference evidence="5 6" key="1">
    <citation type="journal article" date="2019" name="Mar. Drugs">
        <title>Comparative Genomics and CAZyme Genome Repertoires of Marine Zobellia amurskyensis KMM 3526(T) and Zobellia laminariae KMM 3676(T).</title>
        <authorList>
            <person name="Chernysheva N."/>
            <person name="Bystritskaya E."/>
            <person name="Stenkova A."/>
            <person name="Golovkin I."/>
            <person name="Nedashkovskaya O."/>
            <person name="Isaeva M."/>
        </authorList>
    </citation>
    <scope>NUCLEOTIDE SEQUENCE [LARGE SCALE GENOMIC DNA]</scope>
    <source>
        <strain evidence="5 6">KMM 3526</strain>
    </source>
</reference>
<organism evidence="5 6">
    <name type="scientific">Zobellia amurskyensis</name>
    <dbReference type="NCBI Taxonomy" id="248905"/>
    <lineage>
        <taxon>Bacteria</taxon>
        <taxon>Pseudomonadati</taxon>
        <taxon>Bacteroidota</taxon>
        <taxon>Flavobacteriia</taxon>
        <taxon>Flavobacteriales</taxon>
        <taxon>Flavobacteriaceae</taxon>
        <taxon>Zobellia</taxon>
    </lineage>
</organism>
<dbReference type="Gene3D" id="1.10.10.10">
    <property type="entry name" value="Winged helix-like DNA-binding domain superfamily/Winged helix DNA-binding domain"/>
    <property type="match status" value="1"/>
</dbReference>
<dbReference type="OrthoDB" id="9797599at2"/>
<dbReference type="GO" id="GO:0003677">
    <property type="term" value="F:DNA binding"/>
    <property type="evidence" value="ECO:0007669"/>
    <property type="project" value="UniProtKB-KW"/>
</dbReference>
<name>A0A7X2ZTI2_9FLAO</name>
<comment type="caution">
    <text evidence="5">The sequence shown here is derived from an EMBL/GenBank/DDBJ whole genome shotgun (WGS) entry which is preliminary data.</text>
</comment>
<keyword evidence="1" id="KW-0805">Transcription regulation</keyword>
<dbReference type="PANTHER" id="PTHR33204:SF29">
    <property type="entry name" value="TRANSCRIPTIONAL REGULATOR"/>
    <property type="match status" value="1"/>
</dbReference>
<keyword evidence="2" id="KW-0238">DNA-binding</keyword>
<keyword evidence="6" id="KW-1185">Reference proteome</keyword>
<evidence type="ECO:0000313" key="6">
    <source>
        <dbReference type="Proteomes" id="UP000540519"/>
    </source>
</evidence>
<protein>
    <submittedName>
        <fullName evidence="5">Transcriptional regulator</fullName>
    </submittedName>
</protein>